<dbReference type="Gene3D" id="3.40.50.2300">
    <property type="match status" value="1"/>
</dbReference>
<dbReference type="RefSeq" id="WP_155669660.1">
    <property type="nucleotide sequence ID" value="NZ_WOCA01000013.1"/>
</dbReference>
<dbReference type="SMART" id="SM00448">
    <property type="entry name" value="REC"/>
    <property type="match status" value="1"/>
</dbReference>
<comment type="caution">
    <text evidence="4">The sequence shown here is derived from an EMBL/GenBank/DDBJ whole genome shotgun (WGS) entry which is preliminary data.</text>
</comment>
<dbReference type="Proteomes" id="UP000469125">
    <property type="component" value="Unassembled WGS sequence"/>
</dbReference>
<keyword evidence="5" id="KW-1185">Reference proteome</keyword>
<keyword evidence="1 2" id="KW-0597">Phosphoprotein</keyword>
<dbReference type="EMBL" id="WOCA01000013">
    <property type="protein sequence ID" value="MUK89627.1"/>
    <property type="molecule type" value="Genomic_DNA"/>
</dbReference>
<reference evidence="4 5" key="1">
    <citation type="submission" date="2019-11" db="EMBL/GenBank/DDBJ databases">
        <authorList>
            <person name="Li X."/>
        </authorList>
    </citation>
    <scope>NUCLEOTIDE SEQUENCE [LARGE SCALE GENOMIC DNA]</scope>
    <source>
        <strain evidence="4 5">L9</strain>
    </source>
</reference>
<evidence type="ECO:0000313" key="4">
    <source>
        <dbReference type="EMBL" id="MUK89627.1"/>
    </source>
</evidence>
<dbReference type="InterPro" id="IPR050595">
    <property type="entry name" value="Bact_response_regulator"/>
</dbReference>
<dbReference type="PANTHER" id="PTHR44591">
    <property type="entry name" value="STRESS RESPONSE REGULATOR PROTEIN 1"/>
    <property type="match status" value="1"/>
</dbReference>
<name>A0A6N8FNI2_9BACI</name>
<dbReference type="PROSITE" id="PS50110">
    <property type="entry name" value="RESPONSE_REGULATORY"/>
    <property type="match status" value="1"/>
</dbReference>
<evidence type="ECO:0000256" key="2">
    <source>
        <dbReference type="PROSITE-ProRule" id="PRU00169"/>
    </source>
</evidence>
<proteinExistence type="predicted"/>
<feature type="domain" description="Response regulatory" evidence="3">
    <location>
        <begin position="4"/>
        <end position="118"/>
    </location>
</feature>
<dbReference type="GO" id="GO:0000160">
    <property type="term" value="P:phosphorelay signal transduction system"/>
    <property type="evidence" value="ECO:0007669"/>
    <property type="project" value="InterPro"/>
</dbReference>
<gene>
    <name evidence="4" type="ORF">GMD78_14760</name>
</gene>
<dbReference type="PANTHER" id="PTHR44591:SF3">
    <property type="entry name" value="RESPONSE REGULATORY DOMAIN-CONTAINING PROTEIN"/>
    <property type="match status" value="1"/>
</dbReference>
<dbReference type="SUPFAM" id="SSF52172">
    <property type="entry name" value="CheY-like"/>
    <property type="match status" value="1"/>
</dbReference>
<protein>
    <submittedName>
        <fullName evidence="4">Response regulator</fullName>
    </submittedName>
</protein>
<evidence type="ECO:0000256" key="1">
    <source>
        <dbReference type="ARBA" id="ARBA00022553"/>
    </source>
</evidence>
<organism evidence="4 5">
    <name type="scientific">Ornithinibacillus caprae</name>
    <dbReference type="NCBI Taxonomy" id="2678566"/>
    <lineage>
        <taxon>Bacteria</taxon>
        <taxon>Bacillati</taxon>
        <taxon>Bacillota</taxon>
        <taxon>Bacilli</taxon>
        <taxon>Bacillales</taxon>
        <taxon>Bacillaceae</taxon>
        <taxon>Ornithinibacillus</taxon>
    </lineage>
</organism>
<dbReference type="InterPro" id="IPR011006">
    <property type="entry name" value="CheY-like_superfamily"/>
</dbReference>
<sequence length="119" mass="13289">MNKVVLVVDDEHGIRLLLEDVLTNEGYHVITAKTGKEALDKLQKHSISLMILDYKLPIVDGIEILKQLAQAQTQIPTIVMSGMIEKIEDETKDIANVKAILSKPFNILDITEKVKNILA</sequence>
<evidence type="ECO:0000259" key="3">
    <source>
        <dbReference type="PROSITE" id="PS50110"/>
    </source>
</evidence>
<dbReference type="Pfam" id="PF00072">
    <property type="entry name" value="Response_reg"/>
    <property type="match status" value="1"/>
</dbReference>
<accession>A0A6N8FNI2</accession>
<dbReference type="AlphaFoldDB" id="A0A6N8FNI2"/>
<feature type="modified residue" description="4-aspartylphosphate" evidence="2">
    <location>
        <position position="53"/>
    </location>
</feature>
<dbReference type="InterPro" id="IPR001789">
    <property type="entry name" value="Sig_transdc_resp-reg_receiver"/>
</dbReference>
<evidence type="ECO:0000313" key="5">
    <source>
        <dbReference type="Proteomes" id="UP000469125"/>
    </source>
</evidence>